<feature type="region of interest" description="Disordered" evidence="1">
    <location>
        <begin position="10"/>
        <end position="40"/>
    </location>
</feature>
<name>Q1PFM6_ARATH</name>
<dbReference type="AlphaFoldDB" id="Q1PFM6"/>
<protein>
    <submittedName>
        <fullName evidence="2">Leucine-rich repeat family protein</fullName>
    </submittedName>
</protein>
<dbReference type="EMBL" id="DQ446337">
    <property type="protein sequence ID" value="ABE65698.1"/>
    <property type="molecule type" value="mRNA"/>
</dbReference>
<reference evidence="2" key="1">
    <citation type="submission" date="2006-03" db="EMBL/GenBank/DDBJ databases">
        <authorList>
            <person name="Underwood B.A."/>
            <person name="Xiao Y."/>
            <person name="Moskal W."/>
            <person name="Monaghan E."/>
            <person name="Wang W."/>
            <person name="Redman J."/>
            <person name="Wu H.C."/>
            <person name="Utterback T."/>
            <person name="Town C.D."/>
        </authorList>
    </citation>
    <scope>NUCLEOTIDE SEQUENCE</scope>
</reference>
<evidence type="ECO:0000256" key="1">
    <source>
        <dbReference type="SAM" id="MobiDB-lite"/>
    </source>
</evidence>
<proteinExistence type="evidence at transcript level"/>
<gene>
    <name evidence="2" type="ordered locus">At1g47885</name>
</gene>
<sequence length="66" mass="6801">MNHSCLYEAISSPNTTPGAKPKPAATQLSDSSSSLVSSGSGCGGVDAFQGPLFITSRSLKYFFGIQ</sequence>
<accession>Q1PFM6</accession>
<evidence type="ECO:0000313" key="2">
    <source>
        <dbReference type="EMBL" id="ABE65698.1"/>
    </source>
</evidence>
<feature type="compositionally biased region" description="Low complexity" evidence="1">
    <location>
        <begin position="28"/>
        <end position="39"/>
    </location>
</feature>
<organism evidence="2">
    <name type="scientific">Arabidopsis thaliana</name>
    <name type="common">Mouse-ear cress</name>
    <dbReference type="NCBI Taxonomy" id="3702"/>
    <lineage>
        <taxon>Eukaryota</taxon>
        <taxon>Viridiplantae</taxon>
        <taxon>Streptophyta</taxon>
        <taxon>Embryophyta</taxon>
        <taxon>Tracheophyta</taxon>
        <taxon>Spermatophyta</taxon>
        <taxon>Magnoliopsida</taxon>
        <taxon>eudicotyledons</taxon>
        <taxon>Gunneridae</taxon>
        <taxon>Pentapetalae</taxon>
        <taxon>rosids</taxon>
        <taxon>malvids</taxon>
        <taxon>Brassicales</taxon>
        <taxon>Brassicaceae</taxon>
        <taxon>Camelineae</taxon>
        <taxon>Arabidopsis</taxon>
    </lineage>
</organism>